<protein>
    <submittedName>
        <fullName evidence="2">Sterol-binding protein</fullName>
    </submittedName>
</protein>
<sequence length="217" mass="23958">MSEPQGAEVKLDALKPRELVELLDRMNPEDIAARNIDVDAIGRAIDPRKLRKNELSALLSAITRLAEAGADVDLSRMRPGTFARIITHASREQIQAVMADPRLRTRVIDEIFRRAGEHVRPERVRDLDAVVHWRLTDGTGAGGYDRWETVFADAACTVSRDMAHKPKVTITLTPADFLKLITQNASAPVLFLTGKLKVRGDLAFAASLSGLFDLPRG</sequence>
<evidence type="ECO:0000313" key="3">
    <source>
        <dbReference type="Proteomes" id="UP000660680"/>
    </source>
</evidence>
<dbReference type="AlphaFoldDB" id="A0A918L906"/>
<gene>
    <name evidence="2" type="ORF">GCM10010171_10630</name>
</gene>
<dbReference type="SUPFAM" id="SSF55718">
    <property type="entry name" value="SCP-like"/>
    <property type="match status" value="1"/>
</dbReference>
<reference evidence="2" key="1">
    <citation type="journal article" date="2014" name="Int. J. Syst. Evol. Microbiol.">
        <title>Complete genome sequence of Corynebacterium casei LMG S-19264T (=DSM 44701T), isolated from a smear-ripened cheese.</title>
        <authorList>
            <consortium name="US DOE Joint Genome Institute (JGI-PGF)"/>
            <person name="Walter F."/>
            <person name="Albersmeier A."/>
            <person name="Kalinowski J."/>
            <person name="Ruckert C."/>
        </authorList>
    </citation>
    <scope>NUCLEOTIDE SEQUENCE</scope>
    <source>
        <strain evidence="2">JCM 3276</strain>
    </source>
</reference>
<dbReference type="InterPro" id="IPR003033">
    <property type="entry name" value="SCP2_sterol-bd_dom"/>
</dbReference>
<feature type="domain" description="SCP2" evidence="1">
    <location>
        <begin position="110"/>
        <end position="213"/>
    </location>
</feature>
<dbReference type="Pfam" id="PF02036">
    <property type="entry name" value="SCP2"/>
    <property type="match status" value="1"/>
</dbReference>
<keyword evidence="3" id="KW-1185">Reference proteome</keyword>
<accession>A0A918L906</accession>
<comment type="caution">
    <text evidence="2">The sequence shown here is derived from an EMBL/GenBank/DDBJ whole genome shotgun (WGS) entry which is preliminary data.</text>
</comment>
<dbReference type="Gene3D" id="3.30.1050.10">
    <property type="entry name" value="SCP2 sterol-binding domain"/>
    <property type="match status" value="1"/>
</dbReference>
<dbReference type="EMBL" id="BMRB01000001">
    <property type="protein sequence ID" value="GGS19892.1"/>
    <property type="molecule type" value="Genomic_DNA"/>
</dbReference>
<dbReference type="Proteomes" id="UP000660680">
    <property type="component" value="Unassembled WGS sequence"/>
</dbReference>
<proteinExistence type="predicted"/>
<reference evidence="2" key="2">
    <citation type="submission" date="2020-09" db="EMBL/GenBank/DDBJ databases">
        <authorList>
            <person name="Sun Q."/>
            <person name="Ohkuma M."/>
        </authorList>
    </citation>
    <scope>NUCLEOTIDE SEQUENCE</scope>
    <source>
        <strain evidence="2">JCM 3276</strain>
    </source>
</reference>
<evidence type="ECO:0000313" key="2">
    <source>
        <dbReference type="EMBL" id="GGS19892.1"/>
    </source>
</evidence>
<evidence type="ECO:0000259" key="1">
    <source>
        <dbReference type="Pfam" id="PF02036"/>
    </source>
</evidence>
<name>A0A918L906_9PSEU</name>
<organism evidence="2 3">
    <name type="scientific">Actinokineospora fastidiosa</name>
    <dbReference type="NCBI Taxonomy" id="1816"/>
    <lineage>
        <taxon>Bacteria</taxon>
        <taxon>Bacillati</taxon>
        <taxon>Actinomycetota</taxon>
        <taxon>Actinomycetes</taxon>
        <taxon>Pseudonocardiales</taxon>
        <taxon>Pseudonocardiaceae</taxon>
        <taxon>Actinokineospora</taxon>
    </lineage>
</organism>
<dbReference type="InterPro" id="IPR036527">
    <property type="entry name" value="SCP2_sterol-bd_dom_sf"/>
</dbReference>
<dbReference type="RefSeq" id="WP_189209112.1">
    <property type="nucleotide sequence ID" value="NZ_BMRB01000001.1"/>
</dbReference>